<dbReference type="Proteomes" id="UP000007703">
    <property type="component" value="Unassembled WGS sequence"/>
</dbReference>
<dbReference type="EMBL" id="CH408083">
    <property type="protein sequence ID" value="EEQ41655.1"/>
    <property type="molecule type" value="Genomic_DNA"/>
</dbReference>
<dbReference type="HOGENOM" id="CLU_392318_0_0_1"/>
<accession>C4YCE5</accession>
<reference evidence="1 2" key="1">
    <citation type="journal article" date="2009" name="Nature">
        <title>Evolution of pathogenicity and sexual reproduction in eight Candida genomes.</title>
        <authorList>
            <person name="Butler G."/>
            <person name="Rasmussen M.D."/>
            <person name="Lin M.F."/>
            <person name="Santos M.A."/>
            <person name="Sakthikumar S."/>
            <person name="Munro C.A."/>
            <person name="Rheinbay E."/>
            <person name="Grabherr M."/>
            <person name="Forche A."/>
            <person name="Reedy J.L."/>
            <person name="Agrafioti I."/>
            <person name="Arnaud M.B."/>
            <person name="Bates S."/>
            <person name="Brown A.J."/>
            <person name="Brunke S."/>
            <person name="Costanzo M.C."/>
            <person name="Fitzpatrick D.A."/>
            <person name="de Groot P.W."/>
            <person name="Harris D."/>
            <person name="Hoyer L.L."/>
            <person name="Hube B."/>
            <person name="Klis F.M."/>
            <person name="Kodira C."/>
            <person name="Lennard N."/>
            <person name="Logue M.E."/>
            <person name="Martin R."/>
            <person name="Neiman A.M."/>
            <person name="Nikolaou E."/>
            <person name="Quail M.A."/>
            <person name="Quinn J."/>
            <person name="Santos M.C."/>
            <person name="Schmitzberger F.F."/>
            <person name="Sherlock G."/>
            <person name="Shah P."/>
            <person name="Silverstein K.A."/>
            <person name="Skrzypek M.S."/>
            <person name="Soll D."/>
            <person name="Staggs R."/>
            <person name="Stansfield I."/>
            <person name="Stumpf M.P."/>
            <person name="Sudbery P.E."/>
            <person name="Srikantha T."/>
            <person name="Zeng Q."/>
            <person name="Berman J."/>
            <person name="Berriman M."/>
            <person name="Heitman J."/>
            <person name="Gow N.A."/>
            <person name="Lorenz M.C."/>
            <person name="Birren B.W."/>
            <person name="Kellis M."/>
            <person name="Cuomo C.A."/>
        </authorList>
    </citation>
    <scope>NUCLEOTIDE SEQUENCE [LARGE SCALE GENOMIC DNA]</scope>
    <source>
        <strain evidence="1 2">ATCC 42720</strain>
    </source>
</reference>
<evidence type="ECO:0000313" key="2">
    <source>
        <dbReference type="Proteomes" id="UP000007703"/>
    </source>
</evidence>
<organism evidence="1 2">
    <name type="scientific">Clavispora lusitaniae (strain ATCC 42720)</name>
    <name type="common">Yeast</name>
    <name type="synonym">Candida lusitaniae</name>
    <dbReference type="NCBI Taxonomy" id="306902"/>
    <lineage>
        <taxon>Eukaryota</taxon>
        <taxon>Fungi</taxon>
        <taxon>Dikarya</taxon>
        <taxon>Ascomycota</taxon>
        <taxon>Saccharomycotina</taxon>
        <taxon>Pichiomycetes</taxon>
        <taxon>Metschnikowiaceae</taxon>
        <taxon>Clavispora</taxon>
    </lineage>
</organism>
<evidence type="ECO:0000313" key="1">
    <source>
        <dbReference type="EMBL" id="EEQ41655.1"/>
    </source>
</evidence>
<dbReference type="VEuPathDB" id="FungiDB:CLUG_05784"/>
<dbReference type="AlphaFoldDB" id="C4YCE5"/>
<dbReference type="KEGG" id="clu:CLUG_05784"/>
<gene>
    <name evidence="1" type="ORF">CLUG_05784</name>
</gene>
<name>C4YCE5_CLAL4</name>
<protein>
    <submittedName>
        <fullName evidence="1">Uncharacterized protein</fullName>
    </submittedName>
</protein>
<proteinExistence type="predicted"/>
<dbReference type="InParanoid" id="C4YCE5"/>
<sequence length="703" mass="75836">MAASGSLETKLGNTNGNWFHNLVAHQGWCNLAHTLAHGVQVVVWQWRTQVLGQGTHDLPVFTSGTWGICGGTGDSCTAFSVHIRSRLFCVSRTRQNHVSQSGTSITMVASVHDKGVFGDVASSNLISSKQVHELRRRRVVALETEVQCGHTSSFTVQHIDTVPFFTSEVVVLGGKLSHGLVDGFSIWRSSHTRANDNHRAFSTSQLLAVGASQSGGQVLGRDTQASHVEGRVELSANVSDFEVQTQPHLTDTSIQHSSFMTRVGTHKQDSVSILNAVNGRAEYVVRTHVHAAKGNLLHVCGGVFRAQTVSKVFKSSHRLSVSQSTGNGTEFTAAWSKLVVGCSHGCQGIVPGRRLKTVAVAHQRRGQTLGLESIACKPRLVRDPLLVDVIVDTGHHTHHLGTTGVHTDVGTESIHDVNGLCAFQLPWTGLECIWLRGQCSHRTQVDDVSRQFGVDVALDVGADSHVVTTASSTKFWSTRNIVHEPHAPRAVDTSIHQRLDQRSNSLVFNGTLSGHLHETATVGPVPSRSLLQVTLTTSVTNRTIQRMVSQQHLGNTLARLGDTLTGGVHHHAILHGHCTRCNQLGHALDIDETHTTVTSNGQLVVVAVARNGDAGLFRSSDDGRASLDQHGLTIHCDLHVRPAAGRHAKVSRSGSEHGKKCGEKFVVEMRMVNANGAAVIGCSHARTHRQTGTRQRQTSASTI</sequence>